<evidence type="ECO:0000313" key="2">
    <source>
        <dbReference type="Proteomes" id="UP000516384"/>
    </source>
</evidence>
<sequence>MKFKKNFLINELDLPYSALVDDITDTSRWSIHHEIVFEHEGKFYQTHYSEGATEMQDESPWEYEEDVDCDEVELKEVKVMKWVLVPESNT</sequence>
<accession>A0A7H0Y2Y4</accession>
<protein>
    <submittedName>
        <fullName evidence="1">Uncharacterized protein</fullName>
    </submittedName>
</protein>
<gene>
    <name evidence="1" type="ORF">IAQ67_16235</name>
</gene>
<dbReference type="EMBL" id="CP061172">
    <property type="protein sequence ID" value="QNR65442.1"/>
    <property type="molecule type" value="Genomic_DNA"/>
</dbReference>
<proteinExistence type="predicted"/>
<organism evidence="1 2">
    <name type="scientific">Paenibacillus peoriae</name>
    <dbReference type="NCBI Taxonomy" id="59893"/>
    <lineage>
        <taxon>Bacteria</taxon>
        <taxon>Bacillati</taxon>
        <taxon>Bacillota</taxon>
        <taxon>Bacilli</taxon>
        <taxon>Bacillales</taxon>
        <taxon>Paenibacillaceae</taxon>
        <taxon>Paenibacillus</taxon>
    </lineage>
</organism>
<dbReference type="Proteomes" id="UP000516384">
    <property type="component" value="Chromosome"/>
</dbReference>
<dbReference type="RefSeq" id="WP_190297342.1">
    <property type="nucleotide sequence ID" value="NZ_CP061172.1"/>
</dbReference>
<evidence type="ECO:0000313" key="1">
    <source>
        <dbReference type="EMBL" id="QNR65442.1"/>
    </source>
</evidence>
<reference evidence="1 2" key="1">
    <citation type="submission" date="2020-09" db="EMBL/GenBank/DDBJ databases">
        <title>Characterization of Paenibacillus peoriae strain ZF390 with broad-spectrum antimicrobial activity as a potential biocontrol agent.</title>
        <authorList>
            <person name="Li L."/>
            <person name="Zhao Y."/>
            <person name="Li B."/>
            <person name="Xie X."/>
        </authorList>
    </citation>
    <scope>NUCLEOTIDE SEQUENCE [LARGE SCALE GENOMIC DNA]</scope>
    <source>
        <strain evidence="1 2">ZF390</strain>
    </source>
</reference>
<dbReference type="AlphaFoldDB" id="A0A7H0Y2Y4"/>
<name>A0A7H0Y2Y4_9BACL</name>